<dbReference type="InterPro" id="IPR042075">
    <property type="entry name" value="KorB_DNA-db"/>
</dbReference>
<dbReference type="NCBIfam" id="TIGR00180">
    <property type="entry name" value="parB_part"/>
    <property type="match status" value="1"/>
</dbReference>
<organism evidence="5 6">
    <name type="scientific">Pseudomonas putida</name>
    <name type="common">Arthrobacter siderocapsulatus</name>
    <dbReference type="NCBI Taxonomy" id="303"/>
    <lineage>
        <taxon>Bacteria</taxon>
        <taxon>Pseudomonadati</taxon>
        <taxon>Pseudomonadota</taxon>
        <taxon>Gammaproteobacteria</taxon>
        <taxon>Pseudomonadales</taxon>
        <taxon>Pseudomonadaceae</taxon>
        <taxon>Pseudomonas</taxon>
    </lineage>
</organism>
<protein>
    <submittedName>
        <fullName evidence="5">ParB-like partition protein</fullName>
    </submittedName>
</protein>
<name>A0A1L7NQ29_PSEPU</name>
<evidence type="ECO:0000256" key="3">
    <source>
        <dbReference type="SAM" id="MobiDB-lite"/>
    </source>
</evidence>
<dbReference type="Gene3D" id="1.10.10.730">
    <property type="entry name" value="KorB DNA-binding domain"/>
    <property type="match status" value="1"/>
</dbReference>
<feature type="compositionally biased region" description="Low complexity" evidence="3">
    <location>
        <begin position="17"/>
        <end position="30"/>
    </location>
</feature>
<geneLocation type="plasmid" evidence="6">
    <name>pkf715d dna</name>
</geneLocation>
<dbReference type="Proteomes" id="UP000218731">
    <property type="component" value="Plasmid pKF715D"/>
</dbReference>
<dbReference type="AlphaFoldDB" id="A0A1L7NQ29"/>
<sequence length="358" mass="38628">MAKKLDLTDLANFDPTPAAAPAASGASAGPVQVPTGDVIPDPKQPRKKFDQDKLEKLAKTIKASRLNQPVTVRPKNADGKYVIVMGERRWRACTLAGLETIPVIFGDKADGYDQVTENTEQEPLTTMELARFIAEKIQEGDKRSYIAERLGMRADAVSQHLALATAPDFIQQLGDDTQIGGRTLYELIQAHKEYPAEVERFAQQPAEEITRASLGRLVEQLRTREALQAEADAQAKAQAKAQAEAKAQQSDNAPGGGQNTGPANQEETTGPKPDGDGHLERPLDLPPPVQTTPVTPESKVQDSGQAWPVVKILVEGRAASLTPTGTVQVVYADTGEIGEVDLSTVQILSVEERRNESS</sequence>
<dbReference type="InterPro" id="IPR036086">
    <property type="entry name" value="ParB/Sulfiredoxin_sf"/>
</dbReference>
<dbReference type="InterPro" id="IPR004437">
    <property type="entry name" value="ParB/RepB/Spo0J"/>
</dbReference>
<evidence type="ECO:0000313" key="5">
    <source>
        <dbReference type="EMBL" id="BAW27579.1"/>
    </source>
</evidence>
<dbReference type="Gene3D" id="6.10.250.140">
    <property type="match status" value="1"/>
</dbReference>
<dbReference type="InterPro" id="IPR013741">
    <property type="entry name" value="KorB_domain"/>
</dbReference>
<dbReference type="FunFam" id="3.90.1530.30:FF:000001">
    <property type="entry name" value="Chromosome partitioning protein ParB"/>
    <property type="match status" value="1"/>
</dbReference>
<evidence type="ECO:0000256" key="2">
    <source>
        <dbReference type="ARBA" id="ARBA00023125"/>
    </source>
</evidence>
<dbReference type="Pfam" id="PF08535">
    <property type="entry name" value="KorB"/>
    <property type="match status" value="1"/>
</dbReference>
<feature type="domain" description="ParB-like N-terminal" evidence="4">
    <location>
        <begin position="31"/>
        <end position="119"/>
    </location>
</feature>
<dbReference type="SMART" id="SM00470">
    <property type="entry name" value="ParB"/>
    <property type="match status" value="1"/>
</dbReference>
<accession>A0A1L7NQ29</accession>
<dbReference type="GO" id="GO:0007059">
    <property type="term" value="P:chromosome segregation"/>
    <property type="evidence" value="ECO:0007669"/>
    <property type="project" value="TreeGrafter"/>
</dbReference>
<feature type="compositionally biased region" description="Low complexity" evidence="3">
    <location>
        <begin position="232"/>
        <end position="249"/>
    </location>
</feature>
<dbReference type="RefSeq" id="WP_096427289.1">
    <property type="nucleotide sequence ID" value="NZ_AP015033.1"/>
</dbReference>
<comment type="similarity">
    <text evidence="1">Belongs to the ParB family.</text>
</comment>
<evidence type="ECO:0000313" key="6">
    <source>
        <dbReference type="Proteomes" id="UP000218731"/>
    </source>
</evidence>
<keyword evidence="2" id="KW-0238">DNA-binding</keyword>
<dbReference type="Pfam" id="PF02195">
    <property type="entry name" value="ParB_N"/>
    <property type="match status" value="1"/>
</dbReference>
<proteinExistence type="inferred from homology"/>
<dbReference type="Gene3D" id="3.90.1530.30">
    <property type="match status" value="1"/>
</dbReference>
<gene>
    <name evidence="5" type="ORF">KF715C_pD210</name>
</gene>
<keyword evidence="5" id="KW-0614">Plasmid</keyword>
<dbReference type="InterPro" id="IPR003115">
    <property type="entry name" value="ParB_N"/>
</dbReference>
<dbReference type="PANTHER" id="PTHR33375">
    <property type="entry name" value="CHROMOSOME-PARTITIONING PROTEIN PARB-RELATED"/>
    <property type="match status" value="1"/>
</dbReference>
<feature type="compositionally biased region" description="Basic and acidic residues" evidence="3">
    <location>
        <begin position="273"/>
        <end position="283"/>
    </location>
</feature>
<dbReference type="InterPro" id="IPR050336">
    <property type="entry name" value="Chromosome_partition/occlusion"/>
</dbReference>
<dbReference type="EMBL" id="AP015033">
    <property type="protein sequence ID" value="BAW27579.1"/>
    <property type="molecule type" value="Genomic_DNA"/>
</dbReference>
<dbReference type="GO" id="GO:0005694">
    <property type="term" value="C:chromosome"/>
    <property type="evidence" value="ECO:0007669"/>
    <property type="project" value="TreeGrafter"/>
</dbReference>
<evidence type="ECO:0000259" key="4">
    <source>
        <dbReference type="SMART" id="SM00470"/>
    </source>
</evidence>
<evidence type="ECO:0000256" key="1">
    <source>
        <dbReference type="ARBA" id="ARBA00006295"/>
    </source>
</evidence>
<feature type="region of interest" description="Disordered" evidence="3">
    <location>
        <begin position="1"/>
        <end position="50"/>
    </location>
</feature>
<dbReference type="SUPFAM" id="SSF110849">
    <property type="entry name" value="ParB/Sulfiredoxin"/>
    <property type="match status" value="1"/>
</dbReference>
<dbReference type="PANTHER" id="PTHR33375:SF1">
    <property type="entry name" value="CHROMOSOME-PARTITIONING PROTEIN PARB-RELATED"/>
    <property type="match status" value="1"/>
</dbReference>
<dbReference type="GO" id="GO:0003677">
    <property type="term" value="F:DNA binding"/>
    <property type="evidence" value="ECO:0007669"/>
    <property type="project" value="UniProtKB-KW"/>
</dbReference>
<reference evidence="5 6" key="1">
    <citation type="submission" date="2015-11" db="EMBL/GenBank/DDBJ databases">
        <title>Complete genome sequencing of a biphenyl-degrading bacterium, Pseudomonas putida KF715 (=NBRC110667).</title>
        <authorList>
            <person name="Suenaga H."/>
            <person name="Fujihara N."/>
            <person name="Watanabe T."/>
            <person name="Hirose J."/>
            <person name="Kimura N."/>
            <person name="Yamazoe A."/>
            <person name="Hosoyama A."/>
            <person name="Shimodaira J."/>
            <person name="Furukawa K."/>
        </authorList>
    </citation>
    <scope>NUCLEOTIDE SEQUENCE [LARGE SCALE GENOMIC DNA]</scope>
    <source>
        <strain evidence="5 6">KF715</strain>
        <plasmid evidence="6">Plasmid pkf715d dna</plasmid>
    </source>
</reference>
<feature type="region of interest" description="Disordered" evidence="3">
    <location>
        <begin position="232"/>
        <end position="304"/>
    </location>
</feature>
<dbReference type="SUPFAM" id="SSF109709">
    <property type="entry name" value="KorB DNA-binding domain-like"/>
    <property type="match status" value="1"/>
</dbReference>